<gene>
    <name evidence="1" type="ORF">MW084_05295</name>
</gene>
<keyword evidence="2" id="KW-1185">Reference proteome</keyword>
<proteinExistence type="predicted"/>
<accession>A0ABY4T916</accession>
<reference evidence="1" key="1">
    <citation type="submission" date="2022-04" db="EMBL/GenBank/DDBJ databases">
        <title>Systematic whole-genome sequencing reveals an unexpected diversity among actinomycetoma pathogens and provides insights into their antibacterial susceptibilities.</title>
        <authorList>
            <person name="Watson A.K."/>
            <person name="Kepplinger B."/>
            <person name="Bakhiet S.M."/>
            <person name="Mhmoud N.A."/>
            <person name="Chapman J."/>
            <person name="Allenby N."/>
            <person name="Mickiewicz K."/>
            <person name="Goodfellow M."/>
            <person name="Fahal A.H."/>
            <person name="Errington J."/>
        </authorList>
    </citation>
    <scope>NUCLEOTIDE SEQUENCE</scope>
    <source>
        <strain evidence="1">SD 504</strain>
    </source>
</reference>
<evidence type="ECO:0000313" key="2">
    <source>
        <dbReference type="Proteomes" id="UP001056383"/>
    </source>
</evidence>
<dbReference type="Proteomes" id="UP001056383">
    <property type="component" value="Chromosome"/>
</dbReference>
<protein>
    <submittedName>
        <fullName evidence="1">Uncharacterized protein</fullName>
    </submittedName>
</protein>
<evidence type="ECO:0000313" key="1">
    <source>
        <dbReference type="EMBL" id="URN15462.1"/>
    </source>
</evidence>
<dbReference type="RefSeq" id="WP_275563494.1">
    <property type="nucleotide sequence ID" value="NZ_CP095474.1"/>
</dbReference>
<name>A0ABY4T916_9ACTN</name>
<organism evidence="1 2">
    <name type="scientific">Streptomyces sudanensis</name>
    <dbReference type="NCBI Taxonomy" id="436397"/>
    <lineage>
        <taxon>Bacteria</taxon>
        <taxon>Bacillati</taxon>
        <taxon>Actinomycetota</taxon>
        <taxon>Actinomycetes</taxon>
        <taxon>Kitasatosporales</taxon>
        <taxon>Streptomycetaceae</taxon>
        <taxon>Streptomyces</taxon>
    </lineage>
</organism>
<dbReference type="EMBL" id="CP095474">
    <property type="protein sequence ID" value="URN15462.1"/>
    <property type="molecule type" value="Genomic_DNA"/>
</dbReference>
<sequence>MQGWGMKVSVRGCLGVSAAVVLLAGATGCRGGDGGKAADAPAGQSQ</sequence>